<comment type="caution">
    <text evidence="8">The sequence shown here is derived from an EMBL/GenBank/DDBJ whole genome shotgun (WGS) entry which is preliminary data.</text>
</comment>
<proteinExistence type="predicted"/>
<comment type="subcellular location">
    <subcellularLocation>
        <location evidence="1">Membrane</location>
        <topology evidence="1">Multi-pass membrane protein</topology>
    </subcellularLocation>
</comment>
<evidence type="ECO:0000256" key="7">
    <source>
        <dbReference type="SAM" id="Phobius"/>
    </source>
</evidence>
<dbReference type="Pfam" id="PF25539">
    <property type="entry name" value="Bestrophin_2"/>
    <property type="match status" value="1"/>
</dbReference>
<keyword evidence="2" id="KW-0813">Transport</keyword>
<evidence type="ECO:0000313" key="9">
    <source>
        <dbReference type="Proteomes" id="UP000649617"/>
    </source>
</evidence>
<dbReference type="PANTHER" id="PTHR33281:SF20">
    <property type="match status" value="1"/>
</dbReference>
<feature type="transmembrane region" description="Helical" evidence="7">
    <location>
        <begin position="71"/>
        <end position="92"/>
    </location>
</feature>
<evidence type="ECO:0000256" key="5">
    <source>
        <dbReference type="ARBA" id="ARBA00023065"/>
    </source>
</evidence>
<evidence type="ECO:0000256" key="2">
    <source>
        <dbReference type="ARBA" id="ARBA00022448"/>
    </source>
</evidence>
<evidence type="ECO:0000256" key="4">
    <source>
        <dbReference type="ARBA" id="ARBA00022989"/>
    </source>
</evidence>
<feature type="transmembrane region" description="Helical" evidence="7">
    <location>
        <begin position="45"/>
        <end position="64"/>
    </location>
</feature>
<evidence type="ECO:0000256" key="3">
    <source>
        <dbReference type="ARBA" id="ARBA00022692"/>
    </source>
</evidence>
<accession>A0A812NVM8</accession>
<evidence type="ECO:0000313" key="8">
    <source>
        <dbReference type="EMBL" id="CAE7329967.1"/>
    </source>
</evidence>
<name>A0A812NVM8_SYMPI</name>
<keyword evidence="5" id="KW-0406">Ion transport</keyword>
<dbReference type="EMBL" id="CAJNIZ010012125">
    <property type="protein sequence ID" value="CAE7329967.1"/>
    <property type="molecule type" value="Genomic_DNA"/>
</dbReference>
<dbReference type="AlphaFoldDB" id="A0A812NVM8"/>
<gene>
    <name evidence="8" type="ORF">SPIL2461_LOCUS7654</name>
</gene>
<reference evidence="8" key="1">
    <citation type="submission" date="2021-02" db="EMBL/GenBank/DDBJ databases">
        <authorList>
            <person name="Dougan E. K."/>
            <person name="Rhodes N."/>
            <person name="Thang M."/>
            <person name="Chan C."/>
        </authorList>
    </citation>
    <scope>NUCLEOTIDE SEQUENCE</scope>
</reference>
<dbReference type="PANTHER" id="PTHR33281">
    <property type="entry name" value="UPF0187 PROTEIN YNEE"/>
    <property type="match status" value="1"/>
</dbReference>
<dbReference type="GO" id="GO:0016020">
    <property type="term" value="C:membrane"/>
    <property type="evidence" value="ECO:0007669"/>
    <property type="project" value="UniProtKB-SubCell"/>
</dbReference>
<organism evidence="8 9">
    <name type="scientific">Symbiodinium pilosum</name>
    <name type="common">Dinoflagellate</name>
    <dbReference type="NCBI Taxonomy" id="2952"/>
    <lineage>
        <taxon>Eukaryota</taxon>
        <taxon>Sar</taxon>
        <taxon>Alveolata</taxon>
        <taxon>Dinophyceae</taxon>
        <taxon>Suessiales</taxon>
        <taxon>Symbiodiniaceae</taxon>
        <taxon>Symbiodinium</taxon>
    </lineage>
</organism>
<evidence type="ECO:0000256" key="6">
    <source>
        <dbReference type="ARBA" id="ARBA00023136"/>
    </source>
</evidence>
<sequence>MEAHQRKTIEAPGPILSRAFQELSQGMVCVTDLRKIRDVPFPFPYSQYLCCMLVAHWILSPLVASQMVLKPWWAGIMVLVVSTSYWTLFYIAQEIDQPFGEDDNDLPVREMQHKFNAKLKFFLEPLSTKIPDFSMESSHHLEMLRSSYNVSMSKIISSPHSMVSMVAAFHLSEADGQKLTPKALSEAEEVQQGVSLMDPLEPKMLRELLVLLLPDQGTERVARMLQLLGIKSEEPGSDFEAAGHSEDFRKLCQRHQEETVCRTSLRDVSVRVDDFLSGENPECQEPELQRSFASLSEVLARTIPRVQRI</sequence>
<keyword evidence="4 7" id="KW-1133">Transmembrane helix</keyword>
<keyword evidence="3 7" id="KW-0812">Transmembrane</keyword>
<keyword evidence="6 7" id="KW-0472">Membrane</keyword>
<protein>
    <submittedName>
        <fullName evidence="8">Uncharacterized protein</fullName>
    </submittedName>
</protein>
<evidence type="ECO:0000256" key="1">
    <source>
        <dbReference type="ARBA" id="ARBA00004141"/>
    </source>
</evidence>
<dbReference type="OrthoDB" id="1368at2759"/>
<dbReference type="InterPro" id="IPR044669">
    <property type="entry name" value="YneE/VCCN1/2-like"/>
</dbReference>
<dbReference type="GO" id="GO:0005254">
    <property type="term" value="F:chloride channel activity"/>
    <property type="evidence" value="ECO:0007669"/>
    <property type="project" value="InterPro"/>
</dbReference>
<keyword evidence="9" id="KW-1185">Reference proteome</keyword>
<dbReference type="Proteomes" id="UP000649617">
    <property type="component" value="Unassembled WGS sequence"/>
</dbReference>